<dbReference type="PANTHER" id="PTHR43398">
    <property type="entry name" value="DOLICHOL-PHOSPHATE MANNOSYLTRANSFERASE SUBUNIT 1"/>
    <property type="match status" value="1"/>
</dbReference>
<dbReference type="GO" id="GO:0016757">
    <property type="term" value="F:glycosyltransferase activity"/>
    <property type="evidence" value="ECO:0007669"/>
    <property type="project" value="UniProtKB-KW"/>
</dbReference>
<evidence type="ECO:0000313" key="6">
    <source>
        <dbReference type="Proteomes" id="UP001062901"/>
    </source>
</evidence>
<comment type="caution">
    <text evidence="5">The sequence shown here is derived from an EMBL/GenBank/DDBJ whole genome shotgun (WGS) entry which is preliminary data.</text>
</comment>
<evidence type="ECO:0000256" key="1">
    <source>
        <dbReference type="ARBA" id="ARBA00006739"/>
    </source>
</evidence>
<dbReference type="CDD" id="cd06442">
    <property type="entry name" value="DPM1_like"/>
    <property type="match status" value="1"/>
</dbReference>
<dbReference type="InterPro" id="IPR001173">
    <property type="entry name" value="Glyco_trans_2-like"/>
</dbReference>
<reference evidence="5" key="1">
    <citation type="submission" date="2013-04" db="EMBL/GenBank/DDBJ databases">
        <title>The genome sequencing project of 58 acetic acid bacteria.</title>
        <authorList>
            <person name="Okamoto-Kainuma A."/>
            <person name="Ishikawa M."/>
            <person name="Umino S."/>
            <person name="Koizumi Y."/>
            <person name="Shiwa Y."/>
            <person name="Yoshikawa H."/>
            <person name="Matsutani M."/>
            <person name="Matsushita K."/>
        </authorList>
    </citation>
    <scope>NUCLEOTIDE SEQUENCE</scope>
    <source>
        <strain evidence="5">DSM 15669</strain>
    </source>
</reference>
<keyword evidence="3" id="KW-0808">Transferase</keyword>
<dbReference type="InterPro" id="IPR039528">
    <property type="entry name" value="DPM1-like"/>
</dbReference>
<evidence type="ECO:0000256" key="2">
    <source>
        <dbReference type="ARBA" id="ARBA00022676"/>
    </source>
</evidence>
<feature type="domain" description="Glycosyltransferase 2-like" evidence="4">
    <location>
        <begin position="7"/>
        <end position="173"/>
    </location>
</feature>
<keyword evidence="6" id="KW-1185">Reference proteome</keyword>
<dbReference type="EMBL" id="BAQD01000021">
    <property type="protein sequence ID" value="GBQ07172.1"/>
    <property type="molecule type" value="Genomic_DNA"/>
</dbReference>
<organism evidence="5 6">
    <name type="scientific">Saccharibacter floricola DSM 15669</name>
    <dbReference type="NCBI Taxonomy" id="1123227"/>
    <lineage>
        <taxon>Bacteria</taxon>
        <taxon>Pseudomonadati</taxon>
        <taxon>Pseudomonadota</taxon>
        <taxon>Alphaproteobacteria</taxon>
        <taxon>Acetobacterales</taxon>
        <taxon>Acetobacteraceae</taxon>
        <taxon>Saccharibacter</taxon>
    </lineage>
</organism>
<dbReference type="RefSeq" id="WP_018980538.1">
    <property type="nucleotide sequence ID" value="NZ_BAQD01000021.1"/>
</dbReference>
<keyword evidence="2 5" id="KW-0328">Glycosyltransferase</keyword>
<dbReference type="Proteomes" id="UP001062901">
    <property type="component" value="Unassembled WGS sequence"/>
</dbReference>
<comment type="similarity">
    <text evidence="1">Belongs to the glycosyltransferase 2 family.</text>
</comment>
<accession>A0ABQ0NZE0</accession>
<dbReference type="SUPFAM" id="SSF53448">
    <property type="entry name" value="Nucleotide-diphospho-sugar transferases"/>
    <property type="match status" value="1"/>
</dbReference>
<dbReference type="Pfam" id="PF00535">
    <property type="entry name" value="Glycos_transf_2"/>
    <property type="match status" value="1"/>
</dbReference>
<evidence type="ECO:0000256" key="3">
    <source>
        <dbReference type="ARBA" id="ARBA00022679"/>
    </source>
</evidence>
<dbReference type="PANTHER" id="PTHR43398:SF1">
    <property type="entry name" value="DOLICHOL-PHOSPHATE MANNOSYLTRANSFERASE SUBUNIT 1"/>
    <property type="match status" value="1"/>
</dbReference>
<protein>
    <submittedName>
        <fullName evidence="5">Dolichol-phosphate mannosyltransferase</fullName>
    </submittedName>
</protein>
<sequence>MSSLCLSIIIPCYNEIDNVIPLTQALEKALAGLEWEVIFVDDNSPDGTIKRVRDIAQHNPRIRGIRRIGRRGLSSAVIEGAMSSSAPIIAVMDGDLQHDETCLKPMITALQSGKYDLVVASRHIEGGRNDGLANGWRRALSQGGIWITQKLLSSSLTDPMSGCFAIRRSCFDERVEALSGNGFKILLDLVLARSTPLRIHEVPMIFRNRAHGESKLGLGVMVSFAIMVLKKVISKR</sequence>
<evidence type="ECO:0000313" key="5">
    <source>
        <dbReference type="EMBL" id="GBQ07172.1"/>
    </source>
</evidence>
<proteinExistence type="inferred from homology"/>
<evidence type="ECO:0000259" key="4">
    <source>
        <dbReference type="Pfam" id="PF00535"/>
    </source>
</evidence>
<dbReference type="InterPro" id="IPR029044">
    <property type="entry name" value="Nucleotide-diphossugar_trans"/>
</dbReference>
<gene>
    <name evidence="5" type="ORF">AA15669_1261</name>
</gene>
<name>A0ABQ0NZE0_9PROT</name>
<dbReference type="Gene3D" id="3.90.550.10">
    <property type="entry name" value="Spore Coat Polysaccharide Biosynthesis Protein SpsA, Chain A"/>
    <property type="match status" value="1"/>
</dbReference>